<organism evidence="8 9">
    <name type="scientific">Novosphingobium aquae</name>
    <dbReference type="NCBI Taxonomy" id="3133435"/>
    <lineage>
        <taxon>Bacteria</taxon>
        <taxon>Pseudomonadati</taxon>
        <taxon>Pseudomonadota</taxon>
        <taxon>Alphaproteobacteria</taxon>
        <taxon>Sphingomonadales</taxon>
        <taxon>Sphingomonadaceae</taxon>
        <taxon>Novosphingobium</taxon>
    </lineage>
</organism>
<reference evidence="8 9" key="1">
    <citation type="submission" date="2024-03" db="EMBL/GenBank/DDBJ databases">
        <authorList>
            <person name="Jo J.-H."/>
        </authorList>
    </citation>
    <scope>NUCLEOTIDE SEQUENCE [LARGE SCALE GENOMIC DNA]</scope>
    <source>
        <strain evidence="8 9">AS3R-12</strain>
    </source>
</reference>
<dbReference type="Proteomes" id="UP001379235">
    <property type="component" value="Unassembled WGS sequence"/>
</dbReference>
<comment type="caution">
    <text evidence="8">The sequence shown here is derived from an EMBL/GenBank/DDBJ whole genome shotgun (WGS) entry which is preliminary data.</text>
</comment>
<keyword evidence="6" id="KW-0106">Calcium</keyword>
<protein>
    <submittedName>
        <fullName evidence="8">Tannase/feruloyl esterase family alpha/beta hydrolase</fullName>
    </submittedName>
</protein>
<accession>A0ABU8S5N5</accession>
<evidence type="ECO:0000313" key="8">
    <source>
        <dbReference type="EMBL" id="MEJ6008844.1"/>
    </source>
</evidence>
<dbReference type="RefSeq" id="WP_339964515.1">
    <property type="nucleotide sequence ID" value="NZ_JBBHJY010000001.1"/>
</dbReference>
<dbReference type="GO" id="GO:0016787">
    <property type="term" value="F:hydrolase activity"/>
    <property type="evidence" value="ECO:0007669"/>
    <property type="project" value="UniProtKB-KW"/>
</dbReference>
<dbReference type="SUPFAM" id="SSF53474">
    <property type="entry name" value="alpha/beta-Hydrolases"/>
    <property type="match status" value="1"/>
</dbReference>
<evidence type="ECO:0000256" key="7">
    <source>
        <dbReference type="ARBA" id="ARBA00023157"/>
    </source>
</evidence>
<sequence length="481" mass="52081">MANSAEAAPCDSLKGLRVPALRIDRATPKTQPVPYCRLEATIEKEIGVELWLPERAAWNGRLLTGGVGGQAGSFNNHELARGVRRGYASASTDTGHKAADKHWLLKRPDRAANYAHRAHHLLAVKAKAVLRHVYGRRPDHAFFVGCSGGGRQALTEVQRYPRDYDGVIAGAPGVNTPEMSARRMWEMQRHSGWGAAVPPSVWKLVTRSAIAQCDGDDGVRDGVVADPRQCRLDPARLLCKSGETGAGCLSPLQVDAVRTIYAPLHDENGKRIDRGLLWTAPVSPAPLPEPFTPGPSYLATVLFADGVHADPAWDARQFSLARDLPAIDRLMNLHADNPAIEPFTTAGGKLILYHGWDDPLVSATSTLGYWDALSARFGSRLGASVRLFMAPGVHHCRGGPGADLFGGAGGDSPLVDPRHDLLSALEEWVLWGRAPETIIATKPPANGAPERTQLLCVWPARAMWNGYDEPESAKSYVCRKD</sequence>
<dbReference type="Gene3D" id="3.40.50.1820">
    <property type="entry name" value="alpha/beta hydrolase"/>
    <property type="match status" value="1"/>
</dbReference>
<evidence type="ECO:0000256" key="1">
    <source>
        <dbReference type="ARBA" id="ARBA00006249"/>
    </source>
</evidence>
<dbReference type="Pfam" id="PF07519">
    <property type="entry name" value="Tannase"/>
    <property type="match status" value="1"/>
</dbReference>
<evidence type="ECO:0000256" key="5">
    <source>
        <dbReference type="ARBA" id="ARBA00022801"/>
    </source>
</evidence>
<dbReference type="InterPro" id="IPR029058">
    <property type="entry name" value="AB_hydrolase_fold"/>
</dbReference>
<evidence type="ECO:0000256" key="2">
    <source>
        <dbReference type="ARBA" id="ARBA00022487"/>
    </source>
</evidence>
<dbReference type="PANTHER" id="PTHR33938">
    <property type="entry name" value="FERULOYL ESTERASE B-RELATED"/>
    <property type="match status" value="1"/>
</dbReference>
<dbReference type="InterPro" id="IPR011118">
    <property type="entry name" value="Tannase/feruloyl_esterase"/>
</dbReference>
<keyword evidence="7" id="KW-1015">Disulfide bond</keyword>
<evidence type="ECO:0000313" key="9">
    <source>
        <dbReference type="Proteomes" id="UP001379235"/>
    </source>
</evidence>
<gene>
    <name evidence="8" type="ORF">WG900_02810</name>
</gene>
<keyword evidence="5 8" id="KW-0378">Hydrolase</keyword>
<keyword evidence="4" id="KW-0732">Signal</keyword>
<evidence type="ECO:0000256" key="3">
    <source>
        <dbReference type="ARBA" id="ARBA00022723"/>
    </source>
</evidence>
<dbReference type="EMBL" id="JBBHJY010000001">
    <property type="protein sequence ID" value="MEJ6008844.1"/>
    <property type="molecule type" value="Genomic_DNA"/>
</dbReference>
<keyword evidence="9" id="KW-1185">Reference proteome</keyword>
<keyword evidence="3" id="KW-0479">Metal-binding</keyword>
<proteinExistence type="inferred from homology"/>
<name>A0ABU8S5N5_9SPHN</name>
<dbReference type="PANTHER" id="PTHR33938:SF15">
    <property type="entry name" value="FERULOYL ESTERASE B-RELATED"/>
    <property type="match status" value="1"/>
</dbReference>
<keyword evidence="2" id="KW-0719">Serine esterase</keyword>
<evidence type="ECO:0000256" key="4">
    <source>
        <dbReference type="ARBA" id="ARBA00022729"/>
    </source>
</evidence>
<comment type="similarity">
    <text evidence="1">Belongs to the tannase family.</text>
</comment>
<evidence type="ECO:0000256" key="6">
    <source>
        <dbReference type="ARBA" id="ARBA00022837"/>
    </source>
</evidence>